<feature type="region of interest" description="Disordered" evidence="1">
    <location>
        <begin position="72"/>
        <end position="131"/>
    </location>
</feature>
<dbReference type="AlphaFoldDB" id="A0A2H3BMV3"/>
<sequence>MTPDLTNAQTIALSTAVVGATLIFFVTAFIFTYWRRQIESFLYRHGVLTPPGPSPLRPAPFPAHYILPYQSATTMDEPLVQPDTGTTRRRANPYPPTSSDEFPPRTPTPPRNAIPGPSNVPRTPSPTPLANDRDLRAQYEQFPLPLYDPADIPPIEQALAQARPRLFIPFPTARTRIRPPPGRFPTSEPSSSEDDSFHTAARRAPAAHLVPAPNRFITIHTDDEDDFEHTISRALEHAGTPDAPISVSSGSERSYSPIPDDALPFANDSDADSSDDDRRPPGAISKRHRSPQPPRTQIRVEFTQSNRQENTRTTPNSSLGATTTRRRGPTLHATRPLTSHGEVSGHIQRRHDTRRKRARGQYPGKDLRQSKPRAIPSCARTGPIGNAPIGRQRNSREHYGYSPYGNSEWTPPTPERFDHFHYDYGTFGELPRTPFPLPDSSFAPYPYPPRIPHPRRIDQYRPPQYGTRPFAGQDPPNPPDNEQPEQGGSNQPPAPTNEERLAAAKQRSAEKHLRAEEL</sequence>
<evidence type="ECO:0000256" key="1">
    <source>
        <dbReference type="SAM" id="MobiDB-lite"/>
    </source>
</evidence>
<dbReference type="STRING" id="1076256.A0A2H3BMV3"/>
<feature type="compositionally biased region" description="Polar residues" evidence="1">
    <location>
        <begin position="302"/>
        <end position="323"/>
    </location>
</feature>
<dbReference type="EMBL" id="KZ293422">
    <property type="protein sequence ID" value="PBK72205.1"/>
    <property type="molecule type" value="Genomic_DNA"/>
</dbReference>
<protein>
    <submittedName>
        <fullName evidence="3">Uncharacterized protein</fullName>
    </submittedName>
</protein>
<evidence type="ECO:0000313" key="3">
    <source>
        <dbReference type="EMBL" id="PBK72205.1"/>
    </source>
</evidence>
<keyword evidence="2" id="KW-0812">Transmembrane</keyword>
<feature type="compositionally biased region" description="Basic and acidic residues" evidence="1">
    <location>
        <begin position="497"/>
        <end position="518"/>
    </location>
</feature>
<proteinExistence type="predicted"/>
<keyword evidence="2" id="KW-0472">Membrane</keyword>
<feature type="region of interest" description="Disordered" evidence="1">
    <location>
        <begin position="172"/>
        <end position="209"/>
    </location>
</feature>
<feature type="region of interest" description="Disordered" evidence="1">
    <location>
        <begin position="440"/>
        <end position="518"/>
    </location>
</feature>
<evidence type="ECO:0000313" key="4">
    <source>
        <dbReference type="Proteomes" id="UP000218334"/>
    </source>
</evidence>
<reference evidence="4" key="1">
    <citation type="journal article" date="2017" name="Nat. Ecol. Evol.">
        <title>Genome expansion and lineage-specific genetic innovations in the forest pathogenic fungi Armillaria.</title>
        <authorList>
            <person name="Sipos G."/>
            <person name="Prasanna A.N."/>
            <person name="Walter M.C."/>
            <person name="O'Connor E."/>
            <person name="Balint B."/>
            <person name="Krizsan K."/>
            <person name="Kiss B."/>
            <person name="Hess J."/>
            <person name="Varga T."/>
            <person name="Slot J."/>
            <person name="Riley R."/>
            <person name="Boka B."/>
            <person name="Rigling D."/>
            <person name="Barry K."/>
            <person name="Lee J."/>
            <person name="Mihaltcheva S."/>
            <person name="LaButti K."/>
            <person name="Lipzen A."/>
            <person name="Waldron R."/>
            <person name="Moloney N.M."/>
            <person name="Sperisen C."/>
            <person name="Kredics L."/>
            <person name="Vagvoelgyi C."/>
            <person name="Patrignani A."/>
            <person name="Fitzpatrick D."/>
            <person name="Nagy I."/>
            <person name="Doyle S."/>
            <person name="Anderson J.B."/>
            <person name="Grigoriev I.V."/>
            <person name="Gueldener U."/>
            <person name="Muensterkoetter M."/>
            <person name="Nagy L.G."/>
        </authorList>
    </citation>
    <scope>NUCLEOTIDE SEQUENCE [LARGE SCALE GENOMIC DNA]</scope>
    <source>
        <strain evidence="4">28-4</strain>
    </source>
</reference>
<name>A0A2H3BMV3_9AGAR</name>
<feature type="region of interest" description="Disordered" evidence="1">
    <location>
        <begin position="235"/>
        <end position="399"/>
    </location>
</feature>
<accession>A0A2H3BMV3</accession>
<evidence type="ECO:0000256" key="2">
    <source>
        <dbReference type="SAM" id="Phobius"/>
    </source>
</evidence>
<feature type="compositionally biased region" description="Basic residues" evidence="1">
    <location>
        <begin position="347"/>
        <end position="359"/>
    </location>
</feature>
<dbReference type="Proteomes" id="UP000218334">
    <property type="component" value="Unassembled WGS sequence"/>
</dbReference>
<keyword evidence="4" id="KW-1185">Reference proteome</keyword>
<gene>
    <name evidence="3" type="ORF">ARMSODRAFT_1016175</name>
</gene>
<keyword evidence="2" id="KW-1133">Transmembrane helix</keyword>
<feature type="transmembrane region" description="Helical" evidence="2">
    <location>
        <begin position="12"/>
        <end position="34"/>
    </location>
</feature>
<organism evidence="3 4">
    <name type="scientific">Armillaria solidipes</name>
    <dbReference type="NCBI Taxonomy" id="1076256"/>
    <lineage>
        <taxon>Eukaryota</taxon>
        <taxon>Fungi</taxon>
        <taxon>Dikarya</taxon>
        <taxon>Basidiomycota</taxon>
        <taxon>Agaricomycotina</taxon>
        <taxon>Agaricomycetes</taxon>
        <taxon>Agaricomycetidae</taxon>
        <taxon>Agaricales</taxon>
        <taxon>Marasmiineae</taxon>
        <taxon>Physalacriaceae</taxon>
        <taxon>Armillaria</taxon>
    </lineage>
</organism>